<dbReference type="InterPro" id="IPR001387">
    <property type="entry name" value="Cro/C1-type_HTH"/>
</dbReference>
<dbReference type="RefSeq" id="WP_152753750.1">
    <property type="nucleotide sequence ID" value="NZ_JAIZZU010000015.1"/>
</dbReference>
<dbReference type="PROSITE" id="PS50943">
    <property type="entry name" value="HTH_CROC1"/>
    <property type="match status" value="1"/>
</dbReference>
<proteinExistence type="predicted"/>
<protein>
    <submittedName>
        <fullName evidence="3">Transcriptional regulator</fullName>
    </submittedName>
</protein>
<dbReference type="Gene3D" id="1.10.260.40">
    <property type="entry name" value="lambda repressor-like DNA-binding domains"/>
    <property type="match status" value="1"/>
</dbReference>
<dbReference type="InterPro" id="IPR010982">
    <property type="entry name" value="Lambda_DNA-bd_dom_sf"/>
</dbReference>
<feature type="domain" description="HTH cro/C1-type" evidence="2">
    <location>
        <begin position="9"/>
        <end position="63"/>
    </location>
</feature>
<sequence>MKNTVFNKVKYKRTSFNFTQEQLANIVGVTRLTIISIEKQKYEPSIGLAIKLAKTLNCNVEDLFMLEGES</sequence>
<dbReference type="AlphaFoldDB" id="A0A5N7J769"/>
<dbReference type="SUPFAM" id="SSF47413">
    <property type="entry name" value="lambda repressor-like DNA-binding domains"/>
    <property type="match status" value="1"/>
</dbReference>
<gene>
    <name evidence="3" type="ORF">E4V82_21130</name>
</gene>
<dbReference type="Pfam" id="PF01381">
    <property type="entry name" value="HTH_3"/>
    <property type="match status" value="1"/>
</dbReference>
<accession>A0A5N7J769</accession>
<evidence type="ECO:0000313" key="3">
    <source>
        <dbReference type="EMBL" id="MPQ64584.1"/>
    </source>
</evidence>
<dbReference type="SMART" id="SM00530">
    <property type="entry name" value="HTH_XRE"/>
    <property type="match status" value="1"/>
</dbReference>
<dbReference type="PANTHER" id="PTHR46558:SF4">
    <property type="entry name" value="DNA-BIDING PHAGE PROTEIN"/>
    <property type="match status" value="1"/>
</dbReference>
<keyword evidence="1" id="KW-0238">DNA-binding</keyword>
<dbReference type="Proteomes" id="UP000342249">
    <property type="component" value="Unassembled WGS sequence"/>
</dbReference>
<dbReference type="CDD" id="cd00093">
    <property type="entry name" value="HTH_XRE"/>
    <property type="match status" value="1"/>
</dbReference>
<evidence type="ECO:0000259" key="2">
    <source>
        <dbReference type="PROSITE" id="PS50943"/>
    </source>
</evidence>
<reference evidence="3 4" key="1">
    <citation type="journal article" date="2019" name="Lett. Appl. Microbiol.">
        <title>A case of 'blown pack' spoilage of vacuum-packaged pork likely associated with Clostridium estertheticum in Canada.</title>
        <authorList>
            <person name="Zhang P."/>
            <person name="Ward P."/>
            <person name="McMullen L.M."/>
            <person name="Yang X."/>
        </authorList>
    </citation>
    <scope>NUCLEOTIDE SEQUENCE [LARGE SCALE GENOMIC DNA]</scope>
    <source>
        <strain evidence="3 4">MA19</strain>
    </source>
</reference>
<organism evidence="3 4">
    <name type="scientific">Clostridium estertheticum</name>
    <dbReference type="NCBI Taxonomy" id="238834"/>
    <lineage>
        <taxon>Bacteria</taxon>
        <taxon>Bacillati</taxon>
        <taxon>Bacillota</taxon>
        <taxon>Clostridia</taxon>
        <taxon>Eubacteriales</taxon>
        <taxon>Clostridiaceae</taxon>
        <taxon>Clostridium</taxon>
    </lineage>
</organism>
<comment type="caution">
    <text evidence="3">The sequence shown here is derived from an EMBL/GenBank/DDBJ whole genome shotgun (WGS) entry which is preliminary data.</text>
</comment>
<name>A0A5N7J769_9CLOT</name>
<evidence type="ECO:0000256" key="1">
    <source>
        <dbReference type="ARBA" id="ARBA00023125"/>
    </source>
</evidence>
<evidence type="ECO:0000313" key="4">
    <source>
        <dbReference type="Proteomes" id="UP000342249"/>
    </source>
</evidence>
<dbReference type="PANTHER" id="PTHR46558">
    <property type="entry name" value="TRACRIPTIONAL REGULATORY PROTEIN-RELATED-RELATED"/>
    <property type="match status" value="1"/>
</dbReference>
<dbReference type="GO" id="GO:0003677">
    <property type="term" value="F:DNA binding"/>
    <property type="evidence" value="ECO:0007669"/>
    <property type="project" value="UniProtKB-KW"/>
</dbReference>
<dbReference type="EMBL" id="SPSF01000052">
    <property type="protein sequence ID" value="MPQ64584.1"/>
    <property type="molecule type" value="Genomic_DNA"/>
</dbReference>